<evidence type="ECO:0000256" key="6">
    <source>
        <dbReference type="ARBA" id="ARBA00023136"/>
    </source>
</evidence>
<keyword evidence="9" id="KW-0675">Receptor</keyword>
<comment type="subcellular location">
    <subcellularLocation>
        <location evidence="1">Endoplasmic reticulum membrane</location>
    </subcellularLocation>
</comment>
<keyword evidence="4" id="KW-0256">Endoplasmic reticulum</keyword>
<protein>
    <recommendedName>
        <fullName evidence="8">C-8 sterol isomerase</fullName>
        <ecNumber evidence="8">5.-.-.-</ecNumber>
    </recommendedName>
    <alternativeName>
        <fullName evidence="8">Delta-8--delta-7 sterol isomerase</fullName>
    </alternativeName>
</protein>
<dbReference type="EMBL" id="MCGN01000012">
    <property type="protein sequence ID" value="ORY90383.1"/>
    <property type="molecule type" value="Genomic_DNA"/>
</dbReference>
<comment type="function">
    <text evidence="8">Catalyzes the reaction which results in unsaturation at C-7 in the B ring of sterols.</text>
</comment>
<comment type="pathway">
    <text evidence="7 8">Steroid metabolism; ergosterol biosynthesis.</text>
</comment>
<dbReference type="FunCoup" id="A0A1X2GZZ2">
    <property type="interactions" value="212"/>
</dbReference>
<dbReference type="InParanoid" id="A0A1X2GZZ2"/>
<dbReference type="PROSITE" id="PS51257">
    <property type="entry name" value="PROKAR_LIPOPROTEIN"/>
    <property type="match status" value="1"/>
</dbReference>
<keyword evidence="5 8" id="KW-1133">Transmembrane helix</keyword>
<dbReference type="GO" id="GO:0005789">
    <property type="term" value="C:endoplasmic reticulum membrane"/>
    <property type="evidence" value="ECO:0007669"/>
    <property type="project" value="UniProtKB-SubCell"/>
</dbReference>
<dbReference type="AlphaFoldDB" id="A0A1X2GZZ2"/>
<dbReference type="STRING" id="13706.A0A1X2GZZ2"/>
<evidence type="ECO:0000256" key="7">
    <source>
        <dbReference type="ARBA" id="ARBA00029435"/>
    </source>
</evidence>
<dbReference type="Proteomes" id="UP000242180">
    <property type="component" value="Unassembled WGS sequence"/>
</dbReference>
<dbReference type="GO" id="GO:0016126">
    <property type="term" value="P:sterol biosynthetic process"/>
    <property type="evidence" value="ECO:0007669"/>
    <property type="project" value="UniProtKB-UniPathway"/>
</dbReference>
<dbReference type="Pfam" id="PF04622">
    <property type="entry name" value="ERG2_Sigma1R"/>
    <property type="match status" value="1"/>
</dbReference>
<evidence type="ECO:0000256" key="3">
    <source>
        <dbReference type="ARBA" id="ARBA00022692"/>
    </source>
</evidence>
<evidence type="ECO:0000256" key="4">
    <source>
        <dbReference type="ARBA" id="ARBA00022824"/>
    </source>
</evidence>
<evidence type="ECO:0000256" key="5">
    <source>
        <dbReference type="ARBA" id="ARBA00022989"/>
    </source>
</evidence>
<keyword evidence="3 8" id="KW-0812">Transmembrane</keyword>
<gene>
    <name evidence="9" type="ORF">BCR43DRAFT_499221</name>
</gene>
<accession>A0A1X2GZZ2</accession>
<sequence>MASQQKDSSRNCSGNCASRLMTWLSILTVFLAACIGFDRIMPRFYLFDPKVLQAVGQRNMAAYGNDTHTMVTRIAEELDSMYPGHINLKEEWIFNNAGGAMGSMWILHGSFSEYVIIFGTPVGTEGHTGRYLVDNYFTILEGEQWAFSAGQLTREVYKPGEIHHLPRGHCQQYKIPEHLWALEYSRGWIPLMLPFGFADSFFSTVDMINVYDQVRIYGGLLISELFKGKI</sequence>
<dbReference type="PANTHER" id="PTHR10868">
    <property type="entry name" value="SIGMA 1-TYPE OPIOID RECEPTOR-RELATED"/>
    <property type="match status" value="1"/>
</dbReference>
<evidence type="ECO:0000313" key="9">
    <source>
        <dbReference type="EMBL" id="ORY90383.1"/>
    </source>
</evidence>
<dbReference type="PANTHER" id="PTHR10868:SF1">
    <property type="entry name" value="SIGMA NON-OPIOID INTRACELLULAR RECEPTOR 1"/>
    <property type="match status" value="1"/>
</dbReference>
<reference evidence="9 10" key="1">
    <citation type="submission" date="2016-07" db="EMBL/GenBank/DDBJ databases">
        <title>Pervasive Adenine N6-methylation of Active Genes in Fungi.</title>
        <authorList>
            <consortium name="DOE Joint Genome Institute"/>
            <person name="Mondo S.J."/>
            <person name="Dannebaum R.O."/>
            <person name="Kuo R.C."/>
            <person name="Labutti K."/>
            <person name="Haridas S."/>
            <person name="Kuo A."/>
            <person name="Salamov A."/>
            <person name="Ahrendt S.R."/>
            <person name="Lipzen A."/>
            <person name="Sullivan W."/>
            <person name="Andreopoulos W.B."/>
            <person name="Clum A."/>
            <person name="Lindquist E."/>
            <person name="Daum C."/>
            <person name="Ramamoorthy G.K."/>
            <person name="Gryganskyi A."/>
            <person name="Culley D."/>
            <person name="Magnuson J.K."/>
            <person name="James T.Y."/>
            <person name="O'Malley M.A."/>
            <person name="Stajich J.E."/>
            <person name="Spatafora J.W."/>
            <person name="Visel A."/>
            <person name="Grigoriev I.V."/>
        </authorList>
    </citation>
    <scope>NUCLEOTIDE SEQUENCE [LARGE SCALE GENOMIC DNA]</scope>
    <source>
        <strain evidence="9 10">NRRL 2496</strain>
    </source>
</reference>
<comment type="similarity">
    <text evidence="2 8">Belongs to the ERG2 family.</text>
</comment>
<proteinExistence type="inferred from homology"/>
<feature type="transmembrane region" description="Helical" evidence="8">
    <location>
        <begin position="20"/>
        <end position="37"/>
    </location>
</feature>
<name>A0A1X2GZZ2_SYNRA</name>
<dbReference type="EC" id="5.-.-.-" evidence="8"/>
<evidence type="ECO:0000256" key="2">
    <source>
        <dbReference type="ARBA" id="ARBA00007141"/>
    </source>
</evidence>
<comment type="caution">
    <text evidence="9">The sequence shown here is derived from an EMBL/GenBank/DDBJ whole genome shotgun (WGS) entry which is preliminary data.</text>
</comment>
<dbReference type="OrthoDB" id="347124at2759"/>
<dbReference type="InterPro" id="IPR006716">
    <property type="entry name" value="ERG2_sigma1_rcpt-like"/>
</dbReference>
<keyword evidence="10" id="KW-1185">Reference proteome</keyword>
<dbReference type="UniPathway" id="UPA00768"/>
<evidence type="ECO:0000256" key="1">
    <source>
        <dbReference type="ARBA" id="ARBA00004586"/>
    </source>
</evidence>
<keyword evidence="6 8" id="KW-0472">Membrane</keyword>
<evidence type="ECO:0000313" key="10">
    <source>
        <dbReference type="Proteomes" id="UP000242180"/>
    </source>
</evidence>
<organism evidence="9 10">
    <name type="scientific">Syncephalastrum racemosum</name>
    <name type="common">Filamentous fungus</name>
    <dbReference type="NCBI Taxonomy" id="13706"/>
    <lineage>
        <taxon>Eukaryota</taxon>
        <taxon>Fungi</taxon>
        <taxon>Fungi incertae sedis</taxon>
        <taxon>Mucoromycota</taxon>
        <taxon>Mucoromycotina</taxon>
        <taxon>Mucoromycetes</taxon>
        <taxon>Mucorales</taxon>
        <taxon>Syncephalastraceae</taxon>
        <taxon>Syncephalastrum</taxon>
    </lineage>
</organism>
<evidence type="ECO:0000256" key="8">
    <source>
        <dbReference type="RuleBase" id="RU368083"/>
    </source>
</evidence>
<dbReference type="OMA" id="WKTTRIT"/>